<protein>
    <submittedName>
        <fullName evidence="4">Uncharacterized protein</fullName>
    </submittedName>
</protein>
<keyword evidence="5" id="KW-1185">Reference proteome</keyword>
<dbReference type="PANTHER" id="PTHR34360">
    <property type="entry name" value="OS08G0519400 PROTEIN"/>
    <property type="match status" value="1"/>
</dbReference>
<dbReference type="PANTHER" id="PTHR34360:SF1">
    <property type="entry name" value="OS08G0519400 PROTEIN"/>
    <property type="match status" value="1"/>
</dbReference>
<dbReference type="SUPFAM" id="SSF58113">
    <property type="entry name" value="Apolipoprotein A-I"/>
    <property type="match status" value="1"/>
</dbReference>
<sequence>MGGIRVVGWRWFAVVLLLGVFALEVGLVVRADKGIQVEEAAASGLGFEDEGGESVVSLKTQIRALEMGLKEKESILEERDKKISDLQSEARKQQQRTHKEDGGAGDLEVKLEAALSKIKELEDQVGRLTDGSQKLEKEVKGLINRAESAEKKAATVLSEKERAVKAVVEQESRLRRAEKGLEIAEAAMMKAQAEGEAKAKELAATHKAWLPPWAATHTASLQRSVSSQWSTHGDPVVESLKQSVSARASDAHSFLSPHLHTFNSKVTPAIREKWQQIALAVAPHLETIRKAGASSRNYLAPHVDKVQSTVEPYVQIVKERSAPYVDQAATFFAPHFEKVNTIVGPHYKRLLSTANSYHEQLQETVKEIMSKNEALGSLATKETVWFLAAALLGLPIVAAFTVIRSLLSGKKRTHHKRNRSSHGGGNSGGSTHKKARRSKQADKLGDKQLTDKLGDTKQSEKQGAK</sequence>
<evidence type="ECO:0000256" key="1">
    <source>
        <dbReference type="SAM" id="Coils"/>
    </source>
</evidence>
<keyword evidence="1" id="KW-0175">Coiled coil</keyword>
<name>A0ABP0TML4_9BRYO</name>
<evidence type="ECO:0000256" key="2">
    <source>
        <dbReference type="SAM" id="MobiDB-lite"/>
    </source>
</evidence>
<keyword evidence="3" id="KW-1133">Transmembrane helix</keyword>
<feature type="compositionally biased region" description="Basic and acidic residues" evidence="2">
    <location>
        <begin position="439"/>
        <end position="465"/>
    </location>
</feature>
<reference evidence="4" key="1">
    <citation type="submission" date="2024-02" db="EMBL/GenBank/DDBJ databases">
        <authorList>
            <consortium name="ELIXIR-Norway"/>
            <consortium name="Elixir Norway"/>
        </authorList>
    </citation>
    <scope>NUCLEOTIDE SEQUENCE</scope>
</reference>
<evidence type="ECO:0000256" key="3">
    <source>
        <dbReference type="SAM" id="Phobius"/>
    </source>
</evidence>
<dbReference type="SUPFAM" id="SSF57997">
    <property type="entry name" value="Tropomyosin"/>
    <property type="match status" value="1"/>
</dbReference>
<feature type="coiled-coil region" evidence="1">
    <location>
        <begin position="69"/>
        <end position="194"/>
    </location>
</feature>
<evidence type="ECO:0000313" key="5">
    <source>
        <dbReference type="Proteomes" id="UP001497512"/>
    </source>
</evidence>
<dbReference type="EMBL" id="OZ019904">
    <property type="protein sequence ID" value="CAK9199831.1"/>
    <property type="molecule type" value="Genomic_DNA"/>
</dbReference>
<keyword evidence="3" id="KW-0472">Membrane</keyword>
<feature type="transmembrane region" description="Helical" evidence="3">
    <location>
        <begin position="384"/>
        <end position="407"/>
    </location>
</feature>
<evidence type="ECO:0000313" key="4">
    <source>
        <dbReference type="EMBL" id="CAK9199831.1"/>
    </source>
</evidence>
<dbReference type="Proteomes" id="UP001497512">
    <property type="component" value="Chromosome 12"/>
</dbReference>
<keyword evidence="3" id="KW-0812">Transmembrane</keyword>
<proteinExistence type="predicted"/>
<accession>A0ABP0TML4</accession>
<feature type="compositionally biased region" description="Basic residues" evidence="2">
    <location>
        <begin position="409"/>
        <end position="420"/>
    </location>
</feature>
<feature type="region of interest" description="Disordered" evidence="2">
    <location>
        <begin position="409"/>
        <end position="465"/>
    </location>
</feature>
<gene>
    <name evidence="4" type="ORF">CSSPTR1EN2_LOCUS5133</name>
</gene>
<dbReference type="Gene3D" id="1.20.5.1230">
    <property type="entry name" value="Apolipoprotein A-I"/>
    <property type="match status" value="1"/>
</dbReference>
<dbReference type="Gene3D" id="1.10.287.1490">
    <property type="match status" value="1"/>
</dbReference>
<organism evidence="4 5">
    <name type="scientific">Sphagnum troendelagicum</name>
    <dbReference type="NCBI Taxonomy" id="128251"/>
    <lineage>
        <taxon>Eukaryota</taxon>
        <taxon>Viridiplantae</taxon>
        <taxon>Streptophyta</taxon>
        <taxon>Embryophyta</taxon>
        <taxon>Bryophyta</taxon>
        <taxon>Sphagnophytina</taxon>
        <taxon>Sphagnopsida</taxon>
        <taxon>Sphagnales</taxon>
        <taxon>Sphagnaceae</taxon>
        <taxon>Sphagnum</taxon>
    </lineage>
</organism>